<comment type="pathway">
    <text evidence="1 11">Pyrimidine metabolism; CTP biosynthesis via de novo pathway; CTP from UDP: step 2/2.</text>
</comment>
<feature type="binding site" evidence="11">
    <location>
        <position position="17"/>
    </location>
    <ligand>
        <name>UTP</name>
        <dbReference type="ChEBI" id="CHEBI:46398"/>
    </ligand>
</feature>
<feature type="binding site" evidence="11">
    <location>
        <position position="412"/>
    </location>
    <ligand>
        <name>L-glutamine</name>
        <dbReference type="ChEBI" id="CHEBI:58359"/>
    </ligand>
</feature>
<evidence type="ECO:0000256" key="1">
    <source>
        <dbReference type="ARBA" id="ARBA00005171"/>
    </source>
</evidence>
<dbReference type="GO" id="GO:0019856">
    <property type="term" value="P:pyrimidine nucleobase biosynthetic process"/>
    <property type="evidence" value="ECO:0007669"/>
    <property type="project" value="TreeGrafter"/>
</dbReference>
<evidence type="ECO:0000256" key="7">
    <source>
        <dbReference type="ARBA" id="ARBA00022842"/>
    </source>
</evidence>
<proteinExistence type="inferred from homology"/>
<feature type="region of interest" description="Amidoligase domain" evidence="11">
    <location>
        <begin position="1"/>
        <end position="271"/>
    </location>
</feature>
<dbReference type="GO" id="GO:0044210">
    <property type="term" value="P:'de novo' CTP biosynthetic process"/>
    <property type="evidence" value="ECO:0007669"/>
    <property type="project" value="UniProtKB-UniRule"/>
</dbReference>
<evidence type="ECO:0000256" key="5">
    <source>
        <dbReference type="ARBA" id="ARBA00022741"/>
    </source>
</evidence>
<dbReference type="InterPro" id="IPR004468">
    <property type="entry name" value="CTP_synthase"/>
</dbReference>
<comment type="catalytic activity">
    <reaction evidence="11">
        <text>L-glutamine + H2O = L-glutamate + NH4(+)</text>
        <dbReference type="Rhea" id="RHEA:15889"/>
        <dbReference type="ChEBI" id="CHEBI:15377"/>
        <dbReference type="ChEBI" id="CHEBI:28938"/>
        <dbReference type="ChEBI" id="CHEBI:29985"/>
        <dbReference type="ChEBI" id="CHEBI:58359"/>
    </reaction>
</comment>
<dbReference type="SUPFAM" id="SSF52540">
    <property type="entry name" value="P-loop containing nucleoside triphosphate hydrolases"/>
    <property type="match status" value="1"/>
</dbReference>
<feature type="binding site" evidence="11">
    <location>
        <position position="75"/>
    </location>
    <ligand>
        <name>Mg(2+)</name>
        <dbReference type="ChEBI" id="CHEBI:18420"/>
    </ligand>
</feature>
<dbReference type="Pfam" id="PF00117">
    <property type="entry name" value="GATase"/>
    <property type="match status" value="1"/>
</dbReference>
<dbReference type="NCBIfam" id="TIGR00337">
    <property type="entry name" value="PyrG"/>
    <property type="match status" value="1"/>
</dbReference>
<dbReference type="PROSITE" id="PS51273">
    <property type="entry name" value="GATASE_TYPE_1"/>
    <property type="match status" value="1"/>
</dbReference>
<dbReference type="InterPro" id="IPR033828">
    <property type="entry name" value="GATase1_CTP_Synthase"/>
</dbReference>
<feature type="binding site" evidence="11">
    <location>
        <position position="228"/>
    </location>
    <ligand>
        <name>UTP</name>
        <dbReference type="ChEBI" id="CHEBI:46398"/>
    </ligand>
</feature>
<feature type="domain" description="Glutamine amidotransferase" evidence="12">
    <location>
        <begin position="308"/>
        <end position="533"/>
    </location>
</feature>
<keyword evidence="9 11" id="KW-0665">Pyrimidine biosynthesis</keyword>
<dbReference type="NCBIfam" id="NF003792">
    <property type="entry name" value="PRK05380.1"/>
    <property type="match status" value="1"/>
</dbReference>
<feature type="binding site" evidence="11">
    <location>
        <begin position="192"/>
        <end position="197"/>
    </location>
    <ligand>
        <name>UTP</name>
        <dbReference type="ChEBI" id="CHEBI:46398"/>
    </ligand>
</feature>
<dbReference type="InterPro" id="IPR029062">
    <property type="entry name" value="Class_I_gatase-like"/>
</dbReference>
<dbReference type="CDD" id="cd01746">
    <property type="entry name" value="GATase1_CTP_Synthase"/>
    <property type="match status" value="1"/>
</dbReference>
<feature type="binding site" evidence="11">
    <location>
        <position position="469"/>
    </location>
    <ligand>
        <name>L-glutamine</name>
        <dbReference type="ChEBI" id="CHEBI:58359"/>
    </ligand>
</feature>
<dbReference type="GO" id="GO:0046872">
    <property type="term" value="F:metal ion binding"/>
    <property type="evidence" value="ECO:0007669"/>
    <property type="project" value="UniProtKB-KW"/>
</dbReference>
<comment type="miscellaneous">
    <text evidence="11">CTPSs have evolved a hybrid strategy for distinguishing between UTP and CTP. The overlapping regions of the product feedback inhibitory and substrate sites recognize a common feature in both compounds, the triphosphate moiety. To differentiate isosteric substrate and product pyrimidine rings, an additional pocket far from the expected kinase/ligase catalytic site, specifically recognizes the cytosine and ribose portions of the product inhibitor.</text>
</comment>
<dbReference type="Pfam" id="PF06418">
    <property type="entry name" value="CTP_synth_N"/>
    <property type="match status" value="1"/>
</dbReference>
<comment type="caution">
    <text evidence="11">Lacks conserved residue(s) required for the propagation of feature annotation.</text>
</comment>
<keyword evidence="5 11" id="KW-0547">Nucleotide-binding</keyword>
<evidence type="ECO:0000313" key="14">
    <source>
        <dbReference type="EMBL" id="TMI78766.1"/>
    </source>
</evidence>
<evidence type="ECO:0000259" key="12">
    <source>
        <dbReference type="Pfam" id="PF00117"/>
    </source>
</evidence>
<dbReference type="Gene3D" id="3.40.50.880">
    <property type="match status" value="1"/>
</dbReference>
<comment type="subunit">
    <text evidence="11">Homotetramer.</text>
</comment>
<feature type="domain" description="CTP synthase N-terminal" evidence="13">
    <location>
        <begin position="8"/>
        <end position="271"/>
    </location>
</feature>
<dbReference type="GO" id="GO:0004359">
    <property type="term" value="F:glutaminase activity"/>
    <property type="evidence" value="ECO:0007669"/>
    <property type="project" value="RHEA"/>
</dbReference>
<name>A0A537J6T2_9BACT</name>
<comment type="similarity">
    <text evidence="2 11">Belongs to the CTP synthase family.</text>
</comment>
<dbReference type="PANTHER" id="PTHR11550">
    <property type="entry name" value="CTP SYNTHASE"/>
    <property type="match status" value="1"/>
</dbReference>
<organism evidence="14 15">
    <name type="scientific">Candidatus Segetimicrobium genomatis</name>
    <dbReference type="NCBI Taxonomy" id="2569760"/>
    <lineage>
        <taxon>Bacteria</taxon>
        <taxon>Bacillati</taxon>
        <taxon>Candidatus Sysuimicrobiota</taxon>
        <taxon>Candidatus Sysuimicrobiia</taxon>
        <taxon>Candidatus Sysuimicrobiales</taxon>
        <taxon>Candidatus Segetimicrobiaceae</taxon>
        <taxon>Candidatus Segetimicrobium</taxon>
    </lineage>
</organism>
<dbReference type="EMBL" id="VBAO01000344">
    <property type="protein sequence ID" value="TMI78766.1"/>
    <property type="molecule type" value="Genomic_DNA"/>
</dbReference>
<evidence type="ECO:0000259" key="13">
    <source>
        <dbReference type="Pfam" id="PF06418"/>
    </source>
</evidence>
<dbReference type="HAMAP" id="MF_01227">
    <property type="entry name" value="PyrG"/>
    <property type="match status" value="1"/>
</dbReference>
<evidence type="ECO:0000256" key="6">
    <source>
        <dbReference type="ARBA" id="ARBA00022840"/>
    </source>
</evidence>
<dbReference type="GO" id="GO:0005524">
    <property type="term" value="F:ATP binding"/>
    <property type="evidence" value="ECO:0007669"/>
    <property type="project" value="UniProtKB-KW"/>
</dbReference>
<dbReference type="GO" id="GO:0042802">
    <property type="term" value="F:identical protein binding"/>
    <property type="evidence" value="ECO:0007669"/>
    <property type="project" value="TreeGrafter"/>
</dbReference>
<evidence type="ECO:0000256" key="3">
    <source>
        <dbReference type="ARBA" id="ARBA00022598"/>
    </source>
</evidence>
<keyword evidence="6 11" id="KW-0067">ATP-binding</keyword>
<gene>
    <name evidence="11" type="primary">pyrG</name>
    <name evidence="14" type="ORF">E6H04_11850</name>
</gene>
<dbReference type="PANTHER" id="PTHR11550:SF0">
    <property type="entry name" value="CTP SYNTHASE-RELATED"/>
    <property type="match status" value="1"/>
</dbReference>
<evidence type="ECO:0000256" key="4">
    <source>
        <dbReference type="ARBA" id="ARBA00022723"/>
    </source>
</evidence>
<feature type="binding site" evidence="11">
    <location>
        <position position="246"/>
    </location>
    <ligand>
        <name>ATP</name>
        <dbReference type="ChEBI" id="CHEBI:30616"/>
    </ligand>
</feature>
<feature type="binding site" evidence="11">
    <location>
        <position position="17"/>
    </location>
    <ligand>
        <name>CTP</name>
        <dbReference type="ChEBI" id="CHEBI:37563"/>
        <note>allosteric inhibitor</note>
    </ligand>
</feature>
<evidence type="ECO:0000256" key="2">
    <source>
        <dbReference type="ARBA" id="ARBA00007533"/>
    </source>
</evidence>
<feature type="binding site" evidence="11">
    <location>
        <position position="75"/>
    </location>
    <ligand>
        <name>ATP</name>
        <dbReference type="ChEBI" id="CHEBI:30616"/>
    </ligand>
</feature>
<comment type="function">
    <text evidence="11">Catalyzes the ATP-dependent amination of UTP to CTP with either L-glutamine or ammonia as the source of nitrogen. Regulates intracellular CTP levels through interactions with the four ribonucleotide triphosphates.</text>
</comment>
<dbReference type="AlphaFoldDB" id="A0A537J6T2"/>
<reference evidence="14 15" key="1">
    <citation type="journal article" date="2019" name="Nat. Microbiol.">
        <title>Mediterranean grassland soil C-N compound turnover is dependent on rainfall and depth, and is mediated by genomically divergent microorganisms.</title>
        <authorList>
            <person name="Diamond S."/>
            <person name="Andeer P.F."/>
            <person name="Li Z."/>
            <person name="Crits-Christoph A."/>
            <person name="Burstein D."/>
            <person name="Anantharaman K."/>
            <person name="Lane K.R."/>
            <person name="Thomas B.C."/>
            <person name="Pan C."/>
            <person name="Northen T.R."/>
            <person name="Banfield J.F."/>
        </authorList>
    </citation>
    <scope>NUCLEOTIDE SEQUENCE [LARGE SCALE GENOMIC DNA]</scope>
    <source>
        <strain evidence="14">NP_7</strain>
    </source>
</reference>
<dbReference type="UniPathway" id="UPA00159">
    <property type="reaction ID" value="UER00277"/>
</dbReference>
<evidence type="ECO:0000256" key="10">
    <source>
        <dbReference type="ARBA" id="ARBA00047781"/>
    </source>
</evidence>
<evidence type="ECO:0000256" key="8">
    <source>
        <dbReference type="ARBA" id="ARBA00022962"/>
    </source>
</evidence>
<protein>
    <recommendedName>
        <fullName evidence="11">CTP synthase</fullName>
        <ecNumber evidence="11">6.3.4.2</ecNumber>
    </recommendedName>
    <alternativeName>
        <fullName evidence="11">Cytidine 5'-triphosphate synthase</fullName>
    </alternativeName>
    <alternativeName>
        <fullName evidence="11">Cytidine triphosphate synthetase</fullName>
        <shortName evidence="11">CTP synthetase</shortName>
        <shortName evidence="11">CTPS</shortName>
    </alternativeName>
    <alternativeName>
        <fullName evidence="11">UTP--ammonia ligase</fullName>
    </alternativeName>
</protein>
<dbReference type="EC" id="6.3.4.2" evidence="11"/>
<dbReference type="FunFam" id="3.40.50.880:FF:000002">
    <property type="entry name" value="CTP synthase"/>
    <property type="match status" value="1"/>
</dbReference>
<dbReference type="InterPro" id="IPR017926">
    <property type="entry name" value="GATASE"/>
</dbReference>
<feature type="binding site" evidence="11">
    <location>
        <position position="145"/>
    </location>
    <ligand>
        <name>Mg(2+)</name>
        <dbReference type="ChEBI" id="CHEBI:18420"/>
    </ligand>
</feature>
<comment type="catalytic activity">
    <reaction evidence="10 11">
        <text>UTP + L-glutamine + ATP + H2O = CTP + L-glutamate + ADP + phosphate + 2 H(+)</text>
        <dbReference type="Rhea" id="RHEA:26426"/>
        <dbReference type="ChEBI" id="CHEBI:15377"/>
        <dbReference type="ChEBI" id="CHEBI:15378"/>
        <dbReference type="ChEBI" id="CHEBI:29985"/>
        <dbReference type="ChEBI" id="CHEBI:30616"/>
        <dbReference type="ChEBI" id="CHEBI:37563"/>
        <dbReference type="ChEBI" id="CHEBI:43474"/>
        <dbReference type="ChEBI" id="CHEBI:46398"/>
        <dbReference type="ChEBI" id="CHEBI:58359"/>
        <dbReference type="ChEBI" id="CHEBI:456216"/>
        <dbReference type="EC" id="6.3.4.2"/>
    </reaction>
</comment>
<feature type="binding site" evidence="11">
    <location>
        <begin position="192"/>
        <end position="197"/>
    </location>
    <ligand>
        <name>CTP</name>
        <dbReference type="ChEBI" id="CHEBI:37563"/>
        <note>allosteric inhibitor</note>
    </ligand>
</feature>
<keyword evidence="3 11" id="KW-0436">Ligase</keyword>
<dbReference type="GO" id="GO:0005829">
    <property type="term" value="C:cytosol"/>
    <property type="evidence" value="ECO:0007669"/>
    <property type="project" value="TreeGrafter"/>
</dbReference>
<feature type="binding site" evidence="11">
    <location>
        <begin position="389"/>
        <end position="392"/>
    </location>
    <ligand>
        <name>L-glutamine</name>
        <dbReference type="ChEBI" id="CHEBI:58359"/>
    </ligand>
</feature>
<comment type="caution">
    <text evidence="14">The sequence shown here is derived from an EMBL/GenBank/DDBJ whole genome shotgun (WGS) entry which is preliminary data.</text>
</comment>
<evidence type="ECO:0000256" key="9">
    <source>
        <dbReference type="ARBA" id="ARBA00022975"/>
    </source>
</evidence>
<dbReference type="InterPro" id="IPR027417">
    <property type="entry name" value="P-loop_NTPase"/>
</dbReference>
<dbReference type="GO" id="GO:0003883">
    <property type="term" value="F:CTP synthase activity"/>
    <property type="evidence" value="ECO:0007669"/>
    <property type="project" value="UniProtKB-UniRule"/>
</dbReference>
<feature type="active site" evidence="11">
    <location>
        <position position="514"/>
    </location>
</feature>
<comment type="activity regulation">
    <text evidence="11">Allosterically activated by GTP, when glutamine is the substrate; GTP has no effect on the reaction when ammonia is the substrate. The allosteric effector GTP functions by stabilizing the protein conformation that binds the tetrahedral intermediate(s) formed during glutamine hydrolysis. Inhibited by the product CTP, via allosteric rather than competitive inhibition.</text>
</comment>
<dbReference type="Proteomes" id="UP000320048">
    <property type="component" value="Unassembled WGS sequence"/>
</dbReference>
<keyword evidence="7 11" id="KW-0460">Magnesium</keyword>
<feature type="active site" description="Nucleophile; for glutamine hydrolysis" evidence="11">
    <location>
        <position position="388"/>
    </location>
</feature>
<dbReference type="Gene3D" id="3.40.50.300">
    <property type="entry name" value="P-loop containing nucleotide triphosphate hydrolases"/>
    <property type="match status" value="1"/>
</dbReference>
<feature type="binding site" evidence="11">
    <location>
        <begin position="18"/>
        <end position="23"/>
    </location>
    <ligand>
        <name>ATP</name>
        <dbReference type="ChEBI" id="CHEBI:30616"/>
    </ligand>
</feature>
<feature type="binding site" evidence="11">
    <location>
        <position position="228"/>
    </location>
    <ligand>
        <name>CTP</name>
        <dbReference type="ChEBI" id="CHEBI:37563"/>
        <note>allosteric inhibitor</note>
    </ligand>
</feature>
<comment type="catalytic activity">
    <reaction evidence="11">
        <text>UTP + NH4(+) + ATP = CTP + ADP + phosphate + 2 H(+)</text>
        <dbReference type="Rhea" id="RHEA:16597"/>
        <dbReference type="ChEBI" id="CHEBI:15378"/>
        <dbReference type="ChEBI" id="CHEBI:28938"/>
        <dbReference type="ChEBI" id="CHEBI:30616"/>
        <dbReference type="ChEBI" id="CHEBI:37563"/>
        <dbReference type="ChEBI" id="CHEBI:43474"/>
        <dbReference type="ChEBI" id="CHEBI:46398"/>
        <dbReference type="ChEBI" id="CHEBI:456216"/>
    </reaction>
</comment>
<feature type="active site" evidence="11">
    <location>
        <position position="516"/>
    </location>
</feature>
<evidence type="ECO:0000313" key="15">
    <source>
        <dbReference type="Proteomes" id="UP000320048"/>
    </source>
</evidence>
<feature type="binding site" evidence="11">
    <location>
        <position position="361"/>
    </location>
    <ligand>
        <name>L-glutamine</name>
        <dbReference type="ChEBI" id="CHEBI:58359"/>
    </ligand>
</feature>
<evidence type="ECO:0000256" key="11">
    <source>
        <dbReference type="HAMAP-Rule" id="MF_01227"/>
    </source>
</evidence>
<dbReference type="FunFam" id="3.40.50.300:FF:000009">
    <property type="entry name" value="CTP synthase"/>
    <property type="match status" value="1"/>
</dbReference>
<dbReference type="GO" id="GO:0097268">
    <property type="term" value="C:cytoophidium"/>
    <property type="evidence" value="ECO:0007669"/>
    <property type="project" value="UniProtKB-ARBA"/>
</dbReference>
<feature type="binding site" evidence="11">
    <location>
        <begin position="152"/>
        <end position="154"/>
    </location>
    <ligand>
        <name>CTP</name>
        <dbReference type="ChEBI" id="CHEBI:37563"/>
        <note>allosteric inhibitor</note>
    </ligand>
</feature>
<sequence length="548" mass="60688">MTQQRSNYIFVTGGVASALGKGITSASLGRLLRSRGWRVTMLKFDPYVNVDAGTMNPFQHGEVFVTDDGAETDMDLGHYERFIDENLSRDNNTTTGKIYAAVIARERRGEYLGATVQVIPHVTNEIRDEIVRVARTQGADIIIVEVGGTVGDIESLPFLEAIRQFKFHVGEENVMYVHVSLVPYLRGAGELKTKPTQHSVKELRGIGIQPDVIICRTERPLGRGLRDKLALFCDVPPEAVIQAVDASSIYEVPLILEEEGLPLIVERRLRLAARTPDLAEWRAMVERLRHPSATVRIVLVGKYMGNEDSYVSIDEALRHGGIAAGCHVVISKQDSEELEGLDERSVAGRLAGYDGILVCPGFGARGVEGKVKAVRFAREQRIPFLGDCYGMQWAVVEFARHVCGLAGASTTEVDPATPHPVIDLLPEQKAVTDKGGTMRLGLCPCRLTPGSRAGEAYGVPEVQERHRHRFEVNNDYLPILTQHGLRVTGLYPHRELVEIIELADHPWFVGTQFHAEYRSRPTRPHPIYREFIAASSGEPVSVIRLRAA</sequence>
<keyword evidence="4 11" id="KW-0479">Metal-binding</keyword>
<dbReference type="SUPFAM" id="SSF52317">
    <property type="entry name" value="Class I glutamine amidotransferase-like"/>
    <property type="match status" value="1"/>
</dbReference>
<dbReference type="CDD" id="cd03113">
    <property type="entry name" value="CTPS_N"/>
    <property type="match status" value="1"/>
</dbReference>
<keyword evidence="8 11" id="KW-0315">Glutamine amidotransferase</keyword>
<accession>A0A537J6T2</accession>
<dbReference type="InterPro" id="IPR017456">
    <property type="entry name" value="CTP_synthase_N"/>
</dbReference>